<keyword evidence="7" id="KW-0966">Cell projection</keyword>
<dbReference type="RefSeq" id="WP_146658734.1">
    <property type="nucleotide sequence ID" value="NZ_CP019791.1"/>
</dbReference>
<sequence precursor="true">MLEAIEKAKYLFIMLVFTACGVGFAAEDGGEGPDFGMKDGGDSYIGEILVSIVLVGVLGWLAWWLSKKYAPKLRSMRGKHMNVVETMYLGPNKTVHLLEVGAKTLLIGSTNENIRLLDDVTGTLADELDVENPEVFDGR</sequence>
<dbReference type="Proteomes" id="UP000189674">
    <property type="component" value="Chromosome"/>
</dbReference>
<dbReference type="GO" id="GO:0016020">
    <property type="term" value="C:membrane"/>
    <property type="evidence" value="ECO:0007669"/>
    <property type="project" value="InterPro"/>
</dbReference>
<comment type="subcellular location">
    <subcellularLocation>
        <location evidence="1">Cell membrane</location>
    </subcellularLocation>
</comment>
<protein>
    <submittedName>
        <fullName evidence="7">Flagellar biosynthetic protein FliO</fullName>
    </submittedName>
</protein>
<keyword evidence="8" id="KW-1185">Reference proteome</keyword>
<name>A0A1U9NG48_9BACT</name>
<keyword evidence="2" id="KW-1003">Cell membrane</keyword>
<evidence type="ECO:0000313" key="8">
    <source>
        <dbReference type="Proteomes" id="UP000189674"/>
    </source>
</evidence>
<evidence type="ECO:0000256" key="1">
    <source>
        <dbReference type="ARBA" id="ARBA00004236"/>
    </source>
</evidence>
<evidence type="ECO:0000256" key="6">
    <source>
        <dbReference type="SAM" id="Phobius"/>
    </source>
</evidence>
<gene>
    <name evidence="7" type="ORF">STSP2_00041</name>
</gene>
<evidence type="ECO:0000256" key="3">
    <source>
        <dbReference type="ARBA" id="ARBA00022692"/>
    </source>
</evidence>
<keyword evidence="5 6" id="KW-0472">Membrane</keyword>
<evidence type="ECO:0000313" key="7">
    <source>
        <dbReference type="EMBL" id="AQT66903.1"/>
    </source>
</evidence>
<accession>A0A1U9NG48</accession>
<keyword evidence="7" id="KW-0969">Cilium</keyword>
<keyword evidence="4 6" id="KW-1133">Transmembrane helix</keyword>
<reference evidence="8" key="1">
    <citation type="submission" date="2017-02" db="EMBL/GenBank/DDBJ databases">
        <title>Comparative genomics and description of representatives of a novel lineage of planctomycetes thriving in anoxic sediments.</title>
        <authorList>
            <person name="Spring S."/>
            <person name="Bunk B."/>
            <person name="Sproer C."/>
        </authorList>
    </citation>
    <scope>NUCLEOTIDE SEQUENCE [LARGE SCALE GENOMIC DNA]</scope>
    <source>
        <strain evidence="8">ST-NAGAB-D1</strain>
    </source>
</reference>
<evidence type="ECO:0000256" key="4">
    <source>
        <dbReference type="ARBA" id="ARBA00022989"/>
    </source>
</evidence>
<keyword evidence="3 6" id="KW-0812">Transmembrane</keyword>
<feature type="transmembrane region" description="Helical" evidence="6">
    <location>
        <begin position="44"/>
        <end position="66"/>
    </location>
</feature>
<dbReference type="GO" id="GO:0044781">
    <property type="term" value="P:bacterial-type flagellum organization"/>
    <property type="evidence" value="ECO:0007669"/>
    <property type="project" value="InterPro"/>
</dbReference>
<dbReference type="EMBL" id="CP019791">
    <property type="protein sequence ID" value="AQT66903.1"/>
    <property type="molecule type" value="Genomic_DNA"/>
</dbReference>
<evidence type="ECO:0000256" key="2">
    <source>
        <dbReference type="ARBA" id="ARBA00022475"/>
    </source>
</evidence>
<dbReference type="Pfam" id="PF04347">
    <property type="entry name" value="FliO"/>
    <property type="match status" value="1"/>
</dbReference>
<keyword evidence="7" id="KW-0282">Flagellum</keyword>
<dbReference type="InterPro" id="IPR022781">
    <property type="entry name" value="Flagellar_biosynth_FliO"/>
</dbReference>
<dbReference type="KEGG" id="alus:STSP2_00041"/>
<dbReference type="STRING" id="1936003.STSP2_00041"/>
<proteinExistence type="predicted"/>
<evidence type="ECO:0000256" key="5">
    <source>
        <dbReference type="ARBA" id="ARBA00023136"/>
    </source>
</evidence>
<dbReference type="AlphaFoldDB" id="A0A1U9NG48"/>
<dbReference type="PROSITE" id="PS51257">
    <property type="entry name" value="PROKAR_LIPOPROTEIN"/>
    <property type="match status" value="1"/>
</dbReference>
<organism evidence="7 8">
    <name type="scientific">Anaerohalosphaera lusitana</name>
    <dbReference type="NCBI Taxonomy" id="1936003"/>
    <lineage>
        <taxon>Bacteria</taxon>
        <taxon>Pseudomonadati</taxon>
        <taxon>Planctomycetota</taxon>
        <taxon>Phycisphaerae</taxon>
        <taxon>Sedimentisphaerales</taxon>
        <taxon>Anaerohalosphaeraceae</taxon>
        <taxon>Anaerohalosphaera</taxon>
    </lineage>
</organism>